<dbReference type="PANTHER" id="PTHR36849:SF1">
    <property type="entry name" value="CYTOPLASMIC PROTEIN"/>
    <property type="match status" value="1"/>
</dbReference>
<dbReference type="STRING" id="1386089.N865_08505"/>
<name>W9G939_9MICO</name>
<dbReference type="RefSeq" id="WP_084328170.1">
    <property type="nucleotide sequence ID" value="NZ_AWSA01000023.1"/>
</dbReference>
<evidence type="ECO:0000313" key="2">
    <source>
        <dbReference type="Proteomes" id="UP000019489"/>
    </source>
</evidence>
<dbReference type="Proteomes" id="UP000019489">
    <property type="component" value="Unassembled WGS sequence"/>
</dbReference>
<protein>
    <submittedName>
        <fullName evidence="1">MarR family transcriptional regulator</fullName>
    </submittedName>
</protein>
<dbReference type="InterPro" id="IPR052552">
    <property type="entry name" value="YeaO-like"/>
</dbReference>
<sequence>MELRTKRVYDEPSPDDGTRVLADRLWPRGITRERAHVALWAKEVAPSNELRQWYAHDPERFDEFEARYRAELDTPEGQAALRAVVDAVEPGGPLTLLTSTTAIELSHLAVLTKVLSELA</sequence>
<dbReference type="EMBL" id="AWSA01000023">
    <property type="protein sequence ID" value="EWT01353.1"/>
    <property type="molecule type" value="Genomic_DNA"/>
</dbReference>
<accession>W9G939</accession>
<dbReference type="PATRIC" id="fig|1386089.3.peg.2372"/>
<gene>
    <name evidence="1" type="ORF">N865_08505</name>
</gene>
<dbReference type="Pfam" id="PF22752">
    <property type="entry name" value="DUF488-N3i"/>
    <property type="match status" value="1"/>
</dbReference>
<dbReference type="AlphaFoldDB" id="W9G939"/>
<organism evidence="1 2">
    <name type="scientific">Intrasporangium oryzae NRRL B-24470</name>
    <dbReference type="NCBI Taxonomy" id="1386089"/>
    <lineage>
        <taxon>Bacteria</taxon>
        <taxon>Bacillati</taxon>
        <taxon>Actinomycetota</taxon>
        <taxon>Actinomycetes</taxon>
        <taxon>Micrococcales</taxon>
        <taxon>Intrasporangiaceae</taxon>
        <taxon>Intrasporangium</taxon>
    </lineage>
</organism>
<reference evidence="1 2" key="1">
    <citation type="submission" date="2013-08" db="EMBL/GenBank/DDBJ databases">
        <title>Intrasporangium oryzae NRRL B-24470.</title>
        <authorList>
            <person name="Liu H."/>
            <person name="Wang G."/>
        </authorList>
    </citation>
    <scope>NUCLEOTIDE SEQUENCE [LARGE SCALE GENOMIC DNA]</scope>
    <source>
        <strain evidence="1 2">NRRL B-24470</strain>
    </source>
</reference>
<keyword evidence="2" id="KW-1185">Reference proteome</keyword>
<dbReference type="OrthoDB" id="9790745at2"/>
<dbReference type="PANTHER" id="PTHR36849">
    <property type="entry name" value="CYTOPLASMIC PROTEIN-RELATED"/>
    <property type="match status" value="1"/>
</dbReference>
<dbReference type="eggNOG" id="COG3189">
    <property type="taxonomic scope" value="Bacteria"/>
</dbReference>
<proteinExistence type="predicted"/>
<comment type="caution">
    <text evidence="1">The sequence shown here is derived from an EMBL/GenBank/DDBJ whole genome shotgun (WGS) entry which is preliminary data.</text>
</comment>
<evidence type="ECO:0000313" key="1">
    <source>
        <dbReference type="EMBL" id="EWT01353.1"/>
    </source>
</evidence>